<dbReference type="GO" id="GO:0005681">
    <property type="term" value="C:spliceosomal complex"/>
    <property type="evidence" value="ECO:0007669"/>
    <property type="project" value="TreeGrafter"/>
</dbReference>
<dbReference type="InterPro" id="IPR036483">
    <property type="entry name" value="PWI_dom_sf"/>
</dbReference>
<evidence type="ECO:0000256" key="2">
    <source>
        <dbReference type="SAM" id="Coils"/>
    </source>
</evidence>
<feature type="region of interest" description="Disordered" evidence="3">
    <location>
        <begin position="160"/>
        <end position="287"/>
    </location>
</feature>
<evidence type="ECO:0000256" key="3">
    <source>
        <dbReference type="SAM" id="MobiDB-lite"/>
    </source>
</evidence>
<dbReference type="AlphaFoldDB" id="A0AAD2CN34"/>
<dbReference type="InterPro" id="IPR052225">
    <property type="entry name" value="Ser/Arg_repetitive_matrix"/>
</dbReference>
<evidence type="ECO:0000313" key="6">
    <source>
        <dbReference type="Proteomes" id="UP001295423"/>
    </source>
</evidence>
<comment type="caution">
    <text evidence="5">The sequence shown here is derived from an EMBL/GenBank/DDBJ whole genome shotgun (WGS) entry which is preliminary data.</text>
</comment>
<name>A0AAD2CN34_9STRA</name>
<feature type="compositionally biased region" description="Basic and acidic residues" evidence="3">
    <location>
        <begin position="258"/>
        <end position="287"/>
    </location>
</feature>
<evidence type="ECO:0000313" key="5">
    <source>
        <dbReference type="EMBL" id="CAJ1940418.1"/>
    </source>
</evidence>
<feature type="compositionally biased region" description="Basic residues" evidence="3">
    <location>
        <begin position="408"/>
        <end position="421"/>
    </location>
</feature>
<accession>A0AAD2CN34</accession>
<feature type="compositionally biased region" description="Basic residues" evidence="3">
    <location>
        <begin position="351"/>
        <end position="375"/>
    </location>
</feature>
<dbReference type="Pfam" id="PF01480">
    <property type="entry name" value="PWI"/>
    <property type="match status" value="1"/>
</dbReference>
<dbReference type="Proteomes" id="UP001295423">
    <property type="component" value="Unassembled WGS sequence"/>
</dbReference>
<dbReference type="GO" id="GO:0048024">
    <property type="term" value="P:regulation of mRNA splicing, via spliceosome"/>
    <property type="evidence" value="ECO:0007669"/>
    <property type="project" value="TreeGrafter"/>
</dbReference>
<dbReference type="Gene3D" id="1.20.1390.10">
    <property type="entry name" value="PWI domain"/>
    <property type="match status" value="1"/>
</dbReference>
<dbReference type="SUPFAM" id="SSF101233">
    <property type="entry name" value="PWI domain"/>
    <property type="match status" value="1"/>
</dbReference>
<sequence>MPAIKGTSSVSDLRARRKALKGTRFPDNFAQAVELEKVNKQVLTQWIEHRVTSILGFEDEIVSSMAINLFLPEEGESPDPKRAQLDLVGFLGEEESASFARDLWTLMLEAQENATGIPKTLLEEKKKELAAKKAESRAAQGEGRRDPDMNRYLQEANRRANAARGAMGGVHGRRHDQPSVPVSPPRYERQSSENRNGRRQHQPDERRLPPAHRRPGDNPPHPGHQHPGRYDRDGPRMPPGLPYGFDRRHERHMSRSFSPDRDRDRTRWGREEGRKDDDRGRRNERPRFYDEEDEMRFLERRLGSLRREYSNRPNDYALGDEIDDINDRLHELDRRMRRYRRGRDEDDYRRRGGRNSPRHRSRSRTPEIRRRRSRSRSLSSESRSRRRRRSRSLSSESRRSHSSVSRSSRSHSRERGRRRVERRYSSESRSSRHSD</sequence>
<organism evidence="5 6">
    <name type="scientific">Cylindrotheca closterium</name>
    <dbReference type="NCBI Taxonomy" id="2856"/>
    <lineage>
        <taxon>Eukaryota</taxon>
        <taxon>Sar</taxon>
        <taxon>Stramenopiles</taxon>
        <taxon>Ochrophyta</taxon>
        <taxon>Bacillariophyta</taxon>
        <taxon>Bacillariophyceae</taxon>
        <taxon>Bacillariophycidae</taxon>
        <taxon>Bacillariales</taxon>
        <taxon>Bacillariaceae</taxon>
        <taxon>Cylindrotheca</taxon>
    </lineage>
</organism>
<gene>
    <name evidence="5" type="ORF">CYCCA115_LOCUS7032</name>
</gene>
<dbReference type="GO" id="GO:0003723">
    <property type="term" value="F:RNA binding"/>
    <property type="evidence" value="ECO:0007669"/>
    <property type="project" value="TreeGrafter"/>
</dbReference>
<dbReference type="InterPro" id="IPR002483">
    <property type="entry name" value="PWI_dom"/>
</dbReference>
<evidence type="ECO:0000256" key="1">
    <source>
        <dbReference type="ARBA" id="ARBA00022664"/>
    </source>
</evidence>
<dbReference type="PANTHER" id="PTHR23148">
    <property type="entry name" value="SERINE/ARGININE REGULATED NUCLEAR MATRIX PROTEIN"/>
    <property type="match status" value="1"/>
</dbReference>
<keyword evidence="2" id="KW-0175">Coiled coil</keyword>
<dbReference type="EMBL" id="CAKOGP040000890">
    <property type="protein sequence ID" value="CAJ1940418.1"/>
    <property type="molecule type" value="Genomic_DNA"/>
</dbReference>
<protein>
    <recommendedName>
        <fullName evidence="4">PWI domain-containing protein</fullName>
    </recommendedName>
</protein>
<dbReference type="PANTHER" id="PTHR23148:SF0">
    <property type="entry name" value="SERINE_ARGININE REPETITIVE MATRIX PROTEIN 1"/>
    <property type="match status" value="1"/>
</dbReference>
<dbReference type="PROSITE" id="PS51025">
    <property type="entry name" value="PWI"/>
    <property type="match status" value="1"/>
</dbReference>
<evidence type="ECO:0000259" key="4">
    <source>
        <dbReference type="PROSITE" id="PS51025"/>
    </source>
</evidence>
<keyword evidence="1" id="KW-0507">mRNA processing</keyword>
<reference evidence="5" key="1">
    <citation type="submission" date="2023-08" db="EMBL/GenBank/DDBJ databases">
        <authorList>
            <person name="Audoor S."/>
            <person name="Bilcke G."/>
        </authorList>
    </citation>
    <scope>NUCLEOTIDE SEQUENCE</scope>
</reference>
<feature type="coiled-coil region" evidence="2">
    <location>
        <begin position="288"/>
        <end position="342"/>
    </location>
</feature>
<feature type="domain" description="PWI" evidence="4">
    <location>
        <begin position="22"/>
        <end position="124"/>
    </location>
</feature>
<feature type="region of interest" description="Disordered" evidence="3">
    <location>
        <begin position="344"/>
        <end position="435"/>
    </location>
</feature>
<dbReference type="GO" id="GO:0006397">
    <property type="term" value="P:mRNA processing"/>
    <property type="evidence" value="ECO:0007669"/>
    <property type="project" value="UniProtKB-KW"/>
</dbReference>
<feature type="compositionally biased region" description="Basic and acidic residues" evidence="3">
    <location>
        <begin position="422"/>
        <end position="435"/>
    </location>
</feature>
<dbReference type="SMART" id="SM00311">
    <property type="entry name" value="PWI"/>
    <property type="match status" value="1"/>
</dbReference>
<keyword evidence="6" id="KW-1185">Reference proteome</keyword>
<feature type="compositionally biased region" description="Basic and acidic residues" evidence="3">
    <location>
        <begin position="186"/>
        <end position="208"/>
    </location>
</feature>
<proteinExistence type="predicted"/>